<organism evidence="2">
    <name type="scientific">Hemiselmis andersenii</name>
    <name type="common">Cryptophyte alga</name>
    <dbReference type="NCBI Taxonomy" id="464988"/>
    <lineage>
        <taxon>Eukaryota</taxon>
        <taxon>Cryptophyceae</taxon>
        <taxon>Cryptomonadales</taxon>
        <taxon>Hemiselmidaceae</taxon>
        <taxon>Hemiselmis</taxon>
    </lineage>
</organism>
<feature type="compositionally biased region" description="Polar residues" evidence="1">
    <location>
        <begin position="264"/>
        <end position="281"/>
    </location>
</feature>
<gene>
    <name evidence="2" type="ORF">HAND1043_LOCUS26166</name>
</gene>
<accession>A0A7S0UE14</accession>
<protein>
    <submittedName>
        <fullName evidence="2">Uncharacterized protein</fullName>
    </submittedName>
</protein>
<proteinExistence type="predicted"/>
<dbReference type="EMBL" id="HBFK01043145">
    <property type="protein sequence ID" value="CAD8759652.1"/>
    <property type="molecule type" value="Transcribed_RNA"/>
</dbReference>
<feature type="region of interest" description="Disordered" evidence="1">
    <location>
        <begin position="260"/>
        <end position="312"/>
    </location>
</feature>
<sequence>MVPQGPGGKEGTKDMHQHRNRLGDGGAAVRRELMMERPAPGLRWGDADGMPVLKKDRGGRGKTQLGGVMKEGASRGWEGLKLPPLRSRAGGDSEQKTPQGSTHCDLSPQPMALMPLGASPPRKLEARTFRVSPIVPPPGHSHPSARVNMPSPPKEKRETAASAARPHMHRTPPRPQPASLHIAPASSPGHEEGHGPAERSPLQDATGGPGTPSDASQDYTPSCVDVNKLVALLRNRGGSEESVKAWREQFDGMVQASVSKEPAYQTTDGSHVSGKAPQQSDELGAQRPHQPSSPPQREAAGGQAISSEGSQGFRGMHCELDRLESPPLIGCAAGLNDEVGDVDIDEDTMMSLVYDPDLECYYDPNTQRYFKLKFNGPFDGIKTIHRLGGDEDSGPR</sequence>
<evidence type="ECO:0000256" key="1">
    <source>
        <dbReference type="SAM" id="MobiDB-lite"/>
    </source>
</evidence>
<dbReference type="AlphaFoldDB" id="A0A7S0UE14"/>
<evidence type="ECO:0000313" key="2">
    <source>
        <dbReference type="EMBL" id="CAD8759652.1"/>
    </source>
</evidence>
<name>A0A7S0UE14_HEMAN</name>
<reference evidence="2" key="1">
    <citation type="submission" date="2021-01" db="EMBL/GenBank/DDBJ databases">
        <authorList>
            <person name="Corre E."/>
            <person name="Pelletier E."/>
            <person name="Niang G."/>
            <person name="Scheremetjew M."/>
            <person name="Finn R."/>
            <person name="Kale V."/>
            <person name="Holt S."/>
            <person name="Cochrane G."/>
            <person name="Meng A."/>
            <person name="Brown T."/>
            <person name="Cohen L."/>
        </authorList>
    </citation>
    <scope>NUCLEOTIDE SEQUENCE</scope>
    <source>
        <strain evidence="2">CCMP441</strain>
    </source>
</reference>
<feature type="region of interest" description="Disordered" evidence="1">
    <location>
        <begin position="1"/>
        <end position="221"/>
    </location>
</feature>